<comment type="caution">
    <text evidence="1">The sequence shown here is derived from an EMBL/GenBank/DDBJ whole genome shotgun (WGS) entry which is preliminary data.</text>
</comment>
<organism evidence="1 2">
    <name type="scientific">Camellia lanceoleosa</name>
    <dbReference type="NCBI Taxonomy" id="1840588"/>
    <lineage>
        <taxon>Eukaryota</taxon>
        <taxon>Viridiplantae</taxon>
        <taxon>Streptophyta</taxon>
        <taxon>Embryophyta</taxon>
        <taxon>Tracheophyta</taxon>
        <taxon>Spermatophyta</taxon>
        <taxon>Magnoliopsida</taxon>
        <taxon>eudicotyledons</taxon>
        <taxon>Gunneridae</taxon>
        <taxon>Pentapetalae</taxon>
        <taxon>asterids</taxon>
        <taxon>Ericales</taxon>
        <taxon>Theaceae</taxon>
        <taxon>Camellia</taxon>
    </lineage>
</organism>
<evidence type="ECO:0000313" key="1">
    <source>
        <dbReference type="EMBL" id="KAI7990678.1"/>
    </source>
</evidence>
<proteinExistence type="predicted"/>
<reference evidence="1 2" key="1">
    <citation type="journal article" date="2022" name="Plant J.">
        <title>Chromosome-level genome of Camellia lanceoleosa provides a valuable resource for understanding genome evolution and self-incompatibility.</title>
        <authorList>
            <person name="Gong W."/>
            <person name="Xiao S."/>
            <person name="Wang L."/>
            <person name="Liao Z."/>
            <person name="Chang Y."/>
            <person name="Mo W."/>
            <person name="Hu G."/>
            <person name="Li W."/>
            <person name="Zhao G."/>
            <person name="Zhu H."/>
            <person name="Hu X."/>
            <person name="Ji K."/>
            <person name="Xiang X."/>
            <person name="Song Q."/>
            <person name="Yuan D."/>
            <person name="Jin S."/>
            <person name="Zhang L."/>
        </authorList>
    </citation>
    <scope>NUCLEOTIDE SEQUENCE [LARGE SCALE GENOMIC DNA]</scope>
    <source>
        <strain evidence="1">SQ_2022a</strain>
    </source>
</reference>
<gene>
    <name evidence="1" type="ORF">LOK49_LG12G01052</name>
</gene>
<dbReference type="EMBL" id="CM045770">
    <property type="protein sequence ID" value="KAI7990678.1"/>
    <property type="molecule type" value="Genomic_DNA"/>
</dbReference>
<name>A0ACC0FPZ3_9ERIC</name>
<accession>A0ACC0FPZ3</accession>
<dbReference type="Proteomes" id="UP001060215">
    <property type="component" value="Chromosome 13"/>
</dbReference>
<keyword evidence="2" id="KW-1185">Reference proteome</keyword>
<sequence>MAEEGSERENGRLSSMDSVESRWVFQDEDESEIEDGEDLPPRTGMDSDDDDNAEQRLIRTGPRIDSFDVEALEDISVGRRIVLAFQTLGVVFGDVGTSPLSTFDVMFSKSPINGNEDILGALSLVLYTLILIPLVKYVLIVLWANDDGEGGTFALYSLICRHAKASLLPNQLPSDARISSFRLKVPSPELERSLKIKERLETSLTLKKLLLMLVLAGTSMVIADGVVTPAMSVTSAVGGLKVVSEIKQDEVVMISVAFLVILFSVQKNGTSKVGIAVGPALFIWFCSIGGIGIYNLIKHDSSVLRAFNPVHIYYFFKNNSTKAWYALGGCLLCATGVAFWPVFFIANVATLIASRAMTTATFSCIKQSTALGCFPRLKIIHTSRKFMGHIYIPVINWFLLVCAIVFVCSISSINEMGNAYAIAELGVMMMTTILVTLVMLLIWKINIFTVLCFAVIFLGMELTFFSSVLWSVVDGSWIILVFSIVMFLIMYIWNYGSKLKYETEVKQKLSMDLMRELGCNLGTIRAPGIGLLYNELVKGVPAIFGHFLTTLPAVHSMIIFVSIKYIPVPVVPQSERFLFRRVRPKSYHIFRCIARYGYKDVRKENHQTFQQLLMESLEKFIRREAQERSLESDGDDDSDSEDENTTRVLIAPNGTVYSLGVPLLFDYDDTNKPILEASTSGEVKPEPPTDPMGSDAEQSFEKELSFIRTAKESGVVYLVGHSDIRARKDSWFLKKLVINYFYAFLRKNCRRGIANLSVPHSHLIQVGMTYMV</sequence>
<protein>
    <submittedName>
        <fullName evidence="1">Potassium transporter 7</fullName>
    </submittedName>
</protein>
<evidence type="ECO:0000313" key="2">
    <source>
        <dbReference type="Proteomes" id="UP001060215"/>
    </source>
</evidence>